<accession>A0A6G0VP06</accession>
<evidence type="ECO:0000313" key="3">
    <source>
        <dbReference type="Proteomes" id="UP000478052"/>
    </source>
</evidence>
<keyword evidence="3" id="KW-1185">Reference proteome</keyword>
<dbReference type="AlphaFoldDB" id="A0A6G0VP06"/>
<reference evidence="2 3" key="1">
    <citation type="submission" date="2019-08" db="EMBL/GenBank/DDBJ databases">
        <title>Whole genome of Aphis craccivora.</title>
        <authorList>
            <person name="Voronova N.V."/>
            <person name="Shulinski R.S."/>
            <person name="Bandarenka Y.V."/>
            <person name="Zhorov D.G."/>
            <person name="Warner D."/>
        </authorList>
    </citation>
    <scope>NUCLEOTIDE SEQUENCE [LARGE SCALE GENOMIC DNA]</scope>
    <source>
        <strain evidence="2">180601</strain>
        <tissue evidence="2">Whole Body</tissue>
    </source>
</reference>
<proteinExistence type="predicted"/>
<feature type="region of interest" description="Disordered" evidence="1">
    <location>
        <begin position="193"/>
        <end position="218"/>
    </location>
</feature>
<comment type="caution">
    <text evidence="2">The sequence shown here is derived from an EMBL/GenBank/DDBJ whole genome shotgun (WGS) entry which is preliminary data.</text>
</comment>
<evidence type="ECO:0000256" key="1">
    <source>
        <dbReference type="SAM" id="MobiDB-lite"/>
    </source>
</evidence>
<sequence>GCCRKIKRNKTGPIFLYEGVINLNNKKFTALSMLSEEHDNLAIFMWLKRWLKCNVKPPKVVISDQSLALISGLVQAFTQYSSLDRYMNACFSLVVKNEDIEIPLCYIRNDINHFIYLMTQWGPIKNSIYPSKKQIITRTMGLLVLYAEKILEALFNIILKGTNTWTPCYKAKRYLQSLVTTSVIDLVESDEYNEQDPNNTTTSIDEYNNDDENTSNTNTTFKDWAQSIADKSRSKVKDVQGISDNAQYLLALEPIIIRTFKLSPCWSAIMRQHFGFGEETASSSRIECNFNHIKNRVFKNSHLPLRVDSFVEELILYYRGDHLLLQEKNDNNMIKSHDQRSHSNNDNNTYDNQNNVSLSHSINNDNLMACEDDFLIISDTTFMNQNYVSLSRSNTENDLNTYSYDNELFDNFKSNEHSDATANSTDDSSLSSCISIDVNEHHTYNKSSIVNTELKNIQCQPCRNGDIPTGLHNWNRKRKLQNSRSSRSYLVRQPGFEFLDLNKKGNITSVILLKNGNSLLSKPIRAPNHGKLILSNTCSVDSILSLLATSAADSGVYGKYLSDLSSSNMTSNIALQMITEKKVRQIYYNRALLLLQIFANKVETLVGGLKSIDVTDTAASMANKMISEMPSFIKTRKCNHNFCSVPVLKVTSTQLPLNVYDCRINIENDLQEYIKDSEKNCSFCGNKRSITVEPTTHIIIELSSIPSGKYY</sequence>
<dbReference type="EMBL" id="VUJU01013673">
    <property type="protein sequence ID" value="KAF0704053.1"/>
    <property type="molecule type" value="Genomic_DNA"/>
</dbReference>
<gene>
    <name evidence="2" type="ORF">FWK35_00035191</name>
</gene>
<feature type="non-terminal residue" evidence="2">
    <location>
        <position position="1"/>
    </location>
</feature>
<evidence type="ECO:0000313" key="2">
    <source>
        <dbReference type="EMBL" id="KAF0704053.1"/>
    </source>
</evidence>
<feature type="compositionally biased region" description="Polar residues" evidence="1">
    <location>
        <begin position="195"/>
        <end position="206"/>
    </location>
</feature>
<protein>
    <submittedName>
        <fullName evidence="2">USP domain-containing protein</fullName>
    </submittedName>
</protein>
<organism evidence="2 3">
    <name type="scientific">Aphis craccivora</name>
    <name type="common">Cowpea aphid</name>
    <dbReference type="NCBI Taxonomy" id="307492"/>
    <lineage>
        <taxon>Eukaryota</taxon>
        <taxon>Metazoa</taxon>
        <taxon>Ecdysozoa</taxon>
        <taxon>Arthropoda</taxon>
        <taxon>Hexapoda</taxon>
        <taxon>Insecta</taxon>
        <taxon>Pterygota</taxon>
        <taxon>Neoptera</taxon>
        <taxon>Paraneoptera</taxon>
        <taxon>Hemiptera</taxon>
        <taxon>Sternorrhyncha</taxon>
        <taxon>Aphidomorpha</taxon>
        <taxon>Aphidoidea</taxon>
        <taxon>Aphididae</taxon>
        <taxon>Aphidini</taxon>
        <taxon>Aphis</taxon>
        <taxon>Aphis</taxon>
    </lineage>
</organism>
<feature type="non-terminal residue" evidence="2">
    <location>
        <position position="711"/>
    </location>
</feature>
<name>A0A6G0VP06_APHCR</name>
<dbReference type="OrthoDB" id="10055366at2759"/>
<dbReference type="Proteomes" id="UP000478052">
    <property type="component" value="Unassembled WGS sequence"/>
</dbReference>